<dbReference type="AlphaFoldDB" id="A0A2U2B8T2"/>
<dbReference type="SUPFAM" id="SSF51011">
    <property type="entry name" value="Glycosyl hydrolase domain"/>
    <property type="match status" value="1"/>
</dbReference>
<keyword evidence="4 5" id="KW-0326">Glycosidase</keyword>
<sequence length="483" mass="55005">MMKNIYIVILSVFFCSLFCVSCLSKSAEKKDSKQEEEKLAQTPPMGWNSFDSYGVYLHEEAAMANLEAFAEKLKPHGYEYFVIDAGWFGEFKLREGTMYPAEKHAEKLNFNEFGLLQPSETYFPNGLQPIIDRCHELGLKFGIHLMRGIPRAAVEANTRVKGTKYFARDIVDTTSICEWNHQNYGVDMSKPGAQEFYNSLINQMADWGVDFLKYDDLVPFPEEITAIANAIEQSDRPIVLSLSPGGDVNPEHLDAFKRAHMLRVTHDIWDEQVGIDQCFAAWRKWQGKEEPGFWIDMDMIPFGRLQLMSPKPEGVNGDETKAEIIKKIESGELSNIELLSGKGWTRQSQFTKDQMYTFITLRALSASPLMMGGDLPTLDDFSLALITNEEMIECNQNGVMGSLVYEKDSVEIWQTPKKESNGGWIGIFNRSETDKSLSFSKADLNLDDSTNYVIHDIWENKDIDEFDFKINSNGVVFLKYMAN</sequence>
<evidence type="ECO:0000256" key="2">
    <source>
        <dbReference type="ARBA" id="ARBA00022729"/>
    </source>
</evidence>
<protein>
    <recommendedName>
        <fullName evidence="5">Alpha-galactosidase</fullName>
        <ecNumber evidence="5">3.2.1.22</ecNumber>
    </recommendedName>
    <alternativeName>
        <fullName evidence="5">Melibiase</fullName>
    </alternativeName>
</protein>
<dbReference type="InterPro" id="IPR041233">
    <property type="entry name" value="Melibiase_C"/>
</dbReference>
<dbReference type="Proteomes" id="UP000244956">
    <property type="component" value="Unassembled WGS sequence"/>
</dbReference>
<dbReference type="Gene3D" id="2.60.40.1180">
    <property type="entry name" value="Golgi alpha-mannosidase II"/>
    <property type="match status" value="1"/>
</dbReference>
<reference evidence="7 8" key="1">
    <citation type="submission" date="2018-05" db="EMBL/GenBank/DDBJ databases">
        <title>Marinilabilia rubrum sp. nov., isolated from saltern sediment.</title>
        <authorList>
            <person name="Zhang R."/>
        </authorList>
    </citation>
    <scope>NUCLEOTIDE SEQUENCE [LARGE SCALE GENOMIC DNA]</scope>
    <source>
        <strain evidence="7 8">WTE16</strain>
    </source>
</reference>
<evidence type="ECO:0000256" key="3">
    <source>
        <dbReference type="ARBA" id="ARBA00022801"/>
    </source>
</evidence>
<dbReference type="EMBL" id="QEWP01000007">
    <property type="protein sequence ID" value="PWD99491.1"/>
    <property type="molecule type" value="Genomic_DNA"/>
</dbReference>
<dbReference type="SMR" id="A0A2U2B8T2"/>
<accession>A0A2U2B8T2</accession>
<keyword evidence="3 5" id="KW-0378">Hydrolase</keyword>
<keyword evidence="8" id="KW-1185">Reference proteome</keyword>
<dbReference type="Pfam" id="PF17801">
    <property type="entry name" value="Melibiase_C"/>
    <property type="match status" value="1"/>
</dbReference>
<dbReference type="InterPro" id="IPR002241">
    <property type="entry name" value="Glyco_hydro_27"/>
</dbReference>
<dbReference type="SUPFAM" id="SSF51445">
    <property type="entry name" value="(Trans)glycosidases"/>
    <property type="match status" value="1"/>
</dbReference>
<dbReference type="InterPro" id="IPR013780">
    <property type="entry name" value="Glyco_hydro_b"/>
</dbReference>
<comment type="catalytic activity">
    <reaction evidence="5">
        <text>Hydrolysis of terminal, non-reducing alpha-D-galactose residues in alpha-D-galactosides, including galactose oligosaccharides, galactomannans and galactolipids.</text>
        <dbReference type="EC" id="3.2.1.22"/>
    </reaction>
</comment>
<dbReference type="PANTHER" id="PTHR11452:SF42">
    <property type="entry name" value="ALPHA-GALACTOSIDASE"/>
    <property type="match status" value="1"/>
</dbReference>
<gene>
    <name evidence="7" type="ORF">DDZ16_10835</name>
</gene>
<dbReference type="GO" id="GO:0005975">
    <property type="term" value="P:carbohydrate metabolic process"/>
    <property type="evidence" value="ECO:0007669"/>
    <property type="project" value="InterPro"/>
</dbReference>
<evidence type="ECO:0000256" key="5">
    <source>
        <dbReference type="RuleBase" id="RU361168"/>
    </source>
</evidence>
<evidence type="ECO:0000256" key="4">
    <source>
        <dbReference type="ARBA" id="ARBA00023295"/>
    </source>
</evidence>
<dbReference type="OrthoDB" id="9807519at2"/>
<dbReference type="Pfam" id="PF02065">
    <property type="entry name" value="Melibiase"/>
    <property type="match status" value="1"/>
</dbReference>
<dbReference type="EC" id="3.2.1.22" evidence="5"/>
<name>A0A2U2B8T2_9BACT</name>
<dbReference type="InterPro" id="IPR017853">
    <property type="entry name" value="GH"/>
</dbReference>
<evidence type="ECO:0000259" key="6">
    <source>
        <dbReference type="Pfam" id="PF17801"/>
    </source>
</evidence>
<feature type="domain" description="Alpha galactosidase C-terminal" evidence="6">
    <location>
        <begin position="408"/>
        <end position="479"/>
    </location>
</feature>
<evidence type="ECO:0000313" key="8">
    <source>
        <dbReference type="Proteomes" id="UP000244956"/>
    </source>
</evidence>
<organism evidence="7 8">
    <name type="scientific">Marinilabilia rubra</name>
    <dbReference type="NCBI Taxonomy" id="2162893"/>
    <lineage>
        <taxon>Bacteria</taxon>
        <taxon>Pseudomonadati</taxon>
        <taxon>Bacteroidota</taxon>
        <taxon>Bacteroidia</taxon>
        <taxon>Marinilabiliales</taxon>
        <taxon>Marinilabiliaceae</taxon>
        <taxon>Marinilabilia</taxon>
    </lineage>
</organism>
<comment type="similarity">
    <text evidence="1 5">Belongs to the glycosyl hydrolase 27 family.</text>
</comment>
<dbReference type="Gene3D" id="3.20.20.70">
    <property type="entry name" value="Aldolase class I"/>
    <property type="match status" value="1"/>
</dbReference>
<dbReference type="InterPro" id="IPR013785">
    <property type="entry name" value="Aldolase_TIM"/>
</dbReference>
<comment type="caution">
    <text evidence="7">The sequence shown here is derived from an EMBL/GenBank/DDBJ whole genome shotgun (WGS) entry which is preliminary data.</text>
</comment>
<evidence type="ECO:0000256" key="1">
    <source>
        <dbReference type="ARBA" id="ARBA00009743"/>
    </source>
</evidence>
<proteinExistence type="inferred from homology"/>
<dbReference type="RefSeq" id="WP_109264487.1">
    <property type="nucleotide sequence ID" value="NZ_QEWP01000007.1"/>
</dbReference>
<evidence type="ECO:0000313" key="7">
    <source>
        <dbReference type="EMBL" id="PWD99491.1"/>
    </source>
</evidence>
<keyword evidence="5" id="KW-1015">Disulfide bond</keyword>
<dbReference type="PANTHER" id="PTHR11452">
    <property type="entry name" value="ALPHA-GALACTOSIDASE/ALPHA-N-ACETYLGALACTOSAMINIDASE"/>
    <property type="match status" value="1"/>
</dbReference>
<dbReference type="GO" id="GO:0004557">
    <property type="term" value="F:alpha-galactosidase activity"/>
    <property type="evidence" value="ECO:0007669"/>
    <property type="project" value="UniProtKB-EC"/>
</dbReference>
<dbReference type="CDD" id="cd14792">
    <property type="entry name" value="GH27"/>
    <property type="match status" value="1"/>
</dbReference>
<dbReference type="PRINTS" id="PR00740">
    <property type="entry name" value="GLHYDRLASE27"/>
</dbReference>
<keyword evidence="2" id="KW-0732">Signal</keyword>